<keyword evidence="1" id="KW-0812">Transmembrane</keyword>
<protein>
    <submittedName>
        <fullName evidence="2">Uncharacterized protein</fullName>
    </submittedName>
</protein>
<feature type="transmembrane region" description="Helical" evidence="1">
    <location>
        <begin position="284"/>
        <end position="307"/>
    </location>
</feature>
<keyword evidence="3" id="KW-1185">Reference proteome</keyword>
<feature type="transmembrane region" description="Helical" evidence="1">
    <location>
        <begin position="7"/>
        <end position="25"/>
    </location>
</feature>
<evidence type="ECO:0000256" key="1">
    <source>
        <dbReference type="SAM" id="Phobius"/>
    </source>
</evidence>
<dbReference type="EMBL" id="VSIX01000058">
    <property type="protein sequence ID" value="TYB31025.1"/>
    <property type="molecule type" value="Genomic_DNA"/>
</dbReference>
<evidence type="ECO:0000313" key="3">
    <source>
        <dbReference type="Proteomes" id="UP000324143"/>
    </source>
</evidence>
<accession>A0A5D0MGK9</accession>
<proteinExistence type="predicted"/>
<dbReference type="Proteomes" id="UP000324143">
    <property type="component" value="Unassembled WGS sequence"/>
</dbReference>
<gene>
    <name evidence="2" type="ORF">FXF47_06270</name>
</gene>
<keyword evidence="1" id="KW-0472">Membrane</keyword>
<sequence length="315" mass="37771">MIIIKKYLPYVLTVLVVSILLNIYLKIKISKSTRVEDFLVQNDIVYVLDSHGLNQYNFNNSQKKKLISLKEPYNKIIKTNKKLFLYSRPNNEIAEIAENRIKEKYNLKRYLKLNFINNEYYGVLKSQKKVDILNSDFTVKDTKKFENIPYCFFTKGGKIFYSIFKEKIIKDDENKVYIDFKNKDMGRNMTLDSIVVSNNKMLFAGVSENFKKARFYIYDLIKKKLYESNMQFIHPASIQIYRNKIFVLNKQNNELYTYDINKHKRIKSKNTSKIFKKHYSTNNFYILGFITYVLIILSAFYAIIYLARLHFWKRR</sequence>
<evidence type="ECO:0000313" key="2">
    <source>
        <dbReference type="EMBL" id="TYB31025.1"/>
    </source>
</evidence>
<name>A0A5D0MGK9_9BACT</name>
<dbReference type="SUPFAM" id="SSF63825">
    <property type="entry name" value="YWTD domain"/>
    <property type="match status" value="1"/>
</dbReference>
<reference evidence="2" key="1">
    <citation type="submission" date="2019-08" db="EMBL/GenBank/DDBJ databases">
        <title>Genomic characterization of a novel candidate phylum (ARYD3) from a high temperature, high salinity tertiary oil reservoir in north central Oklahoma, USA.</title>
        <authorList>
            <person name="Youssef N.H."/>
            <person name="Yadav A."/>
            <person name="Elshahed M.S."/>
        </authorList>
    </citation>
    <scope>NUCLEOTIDE SEQUENCE [LARGE SCALE GENOMIC DNA]</scope>
    <source>
        <strain evidence="2">ARYD3</strain>
    </source>
</reference>
<organism evidence="2 3">
    <name type="scientific">Candidatus Mcinerneyibacterium aminivorans</name>
    <dbReference type="NCBI Taxonomy" id="2703815"/>
    <lineage>
        <taxon>Bacteria</taxon>
        <taxon>Candidatus Macinerneyibacteriota</taxon>
        <taxon>Candidatus Mcinerneyibacteria</taxon>
        <taxon>Candidatus Mcinerneyibacteriales</taxon>
        <taxon>Candidatus Mcinerneyibacteriaceae</taxon>
        <taxon>Candidatus Mcinerneyibacterium</taxon>
    </lineage>
</organism>
<dbReference type="AlphaFoldDB" id="A0A5D0MGK9"/>
<comment type="caution">
    <text evidence="2">The sequence shown here is derived from an EMBL/GenBank/DDBJ whole genome shotgun (WGS) entry which is preliminary data.</text>
</comment>
<keyword evidence="1" id="KW-1133">Transmembrane helix</keyword>